<dbReference type="Proteomes" id="UP000054560">
    <property type="component" value="Unassembled WGS sequence"/>
</dbReference>
<dbReference type="RefSeq" id="XP_014158210.1">
    <property type="nucleotide sequence ID" value="XM_014302735.1"/>
</dbReference>
<proteinExistence type="predicted"/>
<dbReference type="GeneID" id="25903973"/>
<accession>A0A0L0G7U2</accession>
<dbReference type="AlphaFoldDB" id="A0A0L0G7U2"/>
<evidence type="ECO:0000313" key="2">
    <source>
        <dbReference type="Proteomes" id="UP000054560"/>
    </source>
</evidence>
<name>A0A0L0G7U2_9EUKA</name>
<dbReference type="EMBL" id="KQ241773">
    <property type="protein sequence ID" value="KNC84308.1"/>
    <property type="molecule type" value="Genomic_DNA"/>
</dbReference>
<evidence type="ECO:0000313" key="1">
    <source>
        <dbReference type="EMBL" id="KNC84308.1"/>
    </source>
</evidence>
<gene>
    <name evidence="1" type="ORF">SARC_03469</name>
</gene>
<keyword evidence="2" id="KW-1185">Reference proteome</keyword>
<reference evidence="1 2" key="1">
    <citation type="submission" date="2011-02" db="EMBL/GenBank/DDBJ databases">
        <title>The Genome Sequence of Sphaeroforma arctica JP610.</title>
        <authorList>
            <consortium name="The Broad Institute Genome Sequencing Platform"/>
            <person name="Russ C."/>
            <person name="Cuomo C."/>
            <person name="Young S.K."/>
            <person name="Zeng Q."/>
            <person name="Gargeya S."/>
            <person name="Alvarado L."/>
            <person name="Berlin A."/>
            <person name="Chapman S.B."/>
            <person name="Chen Z."/>
            <person name="Freedman E."/>
            <person name="Gellesch M."/>
            <person name="Goldberg J."/>
            <person name="Griggs A."/>
            <person name="Gujja S."/>
            <person name="Heilman E."/>
            <person name="Heiman D."/>
            <person name="Howarth C."/>
            <person name="Mehta T."/>
            <person name="Neiman D."/>
            <person name="Pearson M."/>
            <person name="Roberts A."/>
            <person name="Saif S."/>
            <person name="Shea T."/>
            <person name="Shenoy N."/>
            <person name="Sisk P."/>
            <person name="Stolte C."/>
            <person name="Sykes S."/>
            <person name="White J."/>
            <person name="Yandava C."/>
            <person name="Burger G."/>
            <person name="Gray M.W."/>
            <person name="Holland P.W.H."/>
            <person name="King N."/>
            <person name="Lang F.B.F."/>
            <person name="Roger A.J."/>
            <person name="Ruiz-Trillo I."/>
            <person name="Haas B."/>
            <person name="Nusbaum C."/>
            <person name="Birren B."/>
        </authorList>
    </citation>
    <scope>NUCLEOTIDE SEQUENCE [LARGE SCALE GENOMIC DNA]</scope>
    <source>
        <strain evidence="1 2">JP610</strain>
    </source>
</reference>
<protein>
    <submittedName>
        <fullName evidence="1">Uncharacterized protein</fullName>
    </submittedName>
</protein>
<sequence length="126" mass="14059">MEGQQGRQHRRSHVEEKWRGGPWIVGAVHTWAYADSGCTFNLVSIRMIQKIGVTARDRHEGPPLEGIDGMGALAPELSVPWDDLEAYLVILGVSYALAEGHPFYVVEDIPMGCDILIGYDQMRHSK</sequence>
<organism evidence="1 2">
    <name type="scientific">Sphaeroforma arctica JP610</name>
    <dbReference type="NCBI Taxonomy" id="667725"/>
    <lineage>
        <taxon>Eukaryota</taxon>
        <taxon>Ichthyosporea</taxon>
        <taxon>Ichthyophonida</taxon>
        <taxon>Sphaeroforma</taxon>
    </lineage>
</organism>